<comment type="caution">
    <text evidence="5">Lacks conserved residue(s) required for the propagation of feature annotation.</text>
</comment>
<evidence type="ECO:0000256" key="3">
    <source>
        <dbReference type="ARBA" id="ARBA00023163"/>
    </source>
</evidence>
<evidence type="ECO:0000256" key="2">
    <source>
        <dbReference type="ARBA" id="ARBA00023125"/>
    </source>
</evidence>
<dbReference type="GO" id="GO:0001708">
    <property type="term" value="P:cell fate specification"/>
    <property type="evidence" value="ECO:0007669"/>
    <property type="project" value="TreeGrafter"/>
</dbReference>
<name>A0AAD9K132_9ANNE</name>
<dbReference type="InterPro" id="IPR046360">
    <property type="entry name" value="T-box_DNA-bd"/>
</dbReference>
<feature type="domain" description="T-box" evidence="6">
    <location>
        <begin position="140"/>
        <end position="163"/>
    </location>
</feature>
<dbReference type="SUPFAM" id="SSF49417">
    <property type="entry name" value="p53-like transcription factors"/>
    <property type="match status" value="1"/>
</dbReference>
<reference evidence="7" key="1">
    <citation type="journal article" date="2023" name="Mol. Biol. Evol.">
        <title>Third-Generation Sequencing Reveals the Adaptive Role of the Epigenome in Three Deep-Sea Polychaetes.</title>
        <authorList>
            <person name="Perez M."/>
            <person name="Aroh O."/>
            <person name="Sun Y."/>
            <person name="Lan Y."/>
            <person name="Juniper S.K."/>
            <person name="Young C.R."/>
            <person name="Angers B."/>
            <person name="Qian P.Y."/>
        </authorList>
    </citation>
    <scope>NUCLEOTIDE SEQUENCE</scope>
    <source>
        <strain evidence="7">P08H-3</strain>
    </source>
</reference>
<dbReference type="GO" id="GO:0005634">
    <property type="term" value="C:nucleus"/>
    <property type="evidence" value="ECO:0007669"/>
    <property type="project" value="UniProtKB-SubCell"/>
</dbReference>
<proteinExistence type="predicted"/>
<protein>
    <recommendedName>
        <fullName evidence="6">T-box domain-containing protein</fullName>
    </recommendedName>
</protein>
<dbReference type="GO" id="GO:0000981">
    <property type="term" value="F:DNA-binding transcription factor activity, RNA polymerase II-specific"/>
    <property type="evidence" value="ECO:0007669"/>
    <property type="project" value="TreeGrafter"/>
</dbReference>
<keyword evidence="8" id="KW-1185">Reference proteome</keyword>
<evidence type="ECO:0000256" key="4">
    <source>
        <dbReference type="ARBA" id="ARBA00023242"/>
    </source>
</evidence>
<dbReference type="Gene3D" id="2.60.40.820">
    <property type="entry name" value="Transcription factor, T-box"/>
    <property type="match status" value="1"/>
</dbReference>
<keyword evidence="4 5" id="KW-0539">Nucleus</keyword>
<dbReference type="PANTHER" id="PTHR11267:SF201">
    <property type="entry name" value="T-BOX DOMAIN-CONTAINING PROTEIN"/>
    <property type="match status" value="1"/>
</dbReference>
<evidence type="ECO:0000256" key="1">
    <source>
        <dbReference type="ARBA" id="ARBA00023015"/>
    </source>
</evidence>
<keyword evidence="1" id="KW-0805">Transcription regulation</keyword>
<comment type="subcellular location">
    <subcellularLocation>
        <location evidence="5">Nucleus</location>
    </subcellularLocation>
</comment>
<dbReference type="GO" id="GO:0000785">
    <property type="term" value="C:chromatin"/>
    <property type="evidence" value="ECO:0007669"/>
    <property type="project" value="TreeGrafter"/>
</dbReference>
<dbReference type="AlphaFoldDB" id="A0AAD9K132"/>
<dbReference type="GO" id="GO:0045893">
    <property type="term" value="P:positive regulation of DNA-templated transcription"/>
    <property type="evidence" value="ECO:0007669"/>
    <property type="project" value="InterPro"/>
</dbReference>
<dbReference type="GO" id="GO:0000978">
    <property type="term" value="F:RNA polymerase II cis-regulatory region sequence-specific DNA binding"/>
    <property type="evidence" value="ECO:0007669"/>
    <property type="project" value="InterPro"/>
</dbReference>
<dbReference type="Proteomes" id="UP001208570">
    <property type="component" value="Unassembled WGS sequence"/>
</dbReference>
<evidence type="ECO:0000313" key="7">
    <source>
        <dbReference type="EMBL" id="KAK2162606.1"/>
    </source>
</evidence>
<dbReference type="PANTHER" id="PTHR11267">
    <property type="entry name" value="T-BOX PROTEIN-RELATED"/>
    <property type="match status" value="1"/>
</dbReference>
<organism evidence="7 8">
    <name type="scientific">Paralvinella palmiformis</name>
    <dbReference type="NCBI Taxonomy" id="53620"/>
    <lineage>
        <taxon>Eukaryota</taxon>
        <taxon>Metazoa</taxon>
        <taxon>Spiralia</taxon>
        <taxon>Lophotrochozoa</taxon>
        <taxon>Annelida</taxon>
        <taxon>Polychaeta</taxon>
        <taxon>Sedentaria</taxon>
        <taxon>Canalipalpata</taxon>
        <taxon>Terebellida</taxon>
        <taxon>Terebelliformia</taxon>
        <taxon>Alvinellidae</taxon>
        <taxon>Paralvinella</taxon>
    </lineage>
</organism>
<evidence type="ECO:0000313" key="8">
    <source>
        <dbReference type="Proteomes" id="UP001208570"/>
    </source>
</evidence>
<comment type="caution">
    <text evidence="7">The sequence shown here is derived from an EMBL/GenBank/DDBJ whole genome shotgun (WGS) entry which is preliminary data.</text>
</comment>
<gene>
    <name evidence="7" type="ORF">LSH36_95g03044</name>
</gene>
<dbReference type="InterPro" id="IPR008967">
    <property type="entry name" value="p53-like_TF_DNA-bd_sf"/>
</dbReference>
<keyword evidence="2 5" id="KW-0238">DNA-binding</keyword>
<dbReference type="PROSITE" id="PS50252">
    <property type="entry name" value="TBOX_3"/>
    <property type="match status" value="1"/>
</dbReference>
<dbReference type="InterPro" id="IPR036960">
    <property type="entry name" value="T-box_sf"/>
</dbReference>
<evidence type="ECO:0000256" key="5">
    <source>
        <dbReference type="PROSITE-ProRule" id="PRU00201"/>
    </source>
</evidence>
<keyword evidence="3" id="KW-0804">Transcription</keyword>
<evidence type="ECO:0000259" key="6">
    <source>
        <dbReference type="PROSITE" id="PS50252"/>
    </source>
</evidence>
<accession>A0AAD9K132</accession>
<dbReference type="InterPro" id="IPR001699">
    <property type="entry name" value="TF_T-box"/>
</dbReference>
<dbReference type="EMBL" id="JAODUP010000095">
    <property type="protein sequence ID" value="KAK2162606.1"/>
    <property type="molecule type" value="Genomic_DNA"/>
</dbReference>
<sequence length="163" mass="18040">MYSAHPSMSTPDDRQSPKYITLKPMSETSVPSGPSMGLMPLVGYPKNGQYRQIPAELAQNSQIYQPARHMVDSQLYPDQLHSGYPQQGYGPPSEIHHGGLSHLNTDHNVSTTSLSPSDVPLVGTSPSYPSTQMSKASVYLCNRDLWTRFHAHTTEMIITKQGR</sequence>